<keyword evidence="1" id="KW-0472">Membrane</keyword>
<keyword evidence="1" id="KW-1133">Transmembrane helix</keyword>
<proteinExistence type="predicted"/>
<reference evidence="2" key="1">
    <citation type="submission" date="2022-02" db="EMBL/GenBank/DDBJ databases">
        <authorList>
            <person name="King R."/>
        </authorList>
    </citation>
    <scope>NUCLEOTIDE SEQUENCE</scope>
</reference>
<dbReference type="PROSITE" id="PS51257">
    <property type="entry name" value="PROKAR_LIPOPROTEIN"/>
    <property type="match status" value="1"/>
</dbReference>
<sequence>MSVLRTVRLRATLPATTFVVAFGGACFSHRAHSCCRRPAETGRGARARDRAGPYQRARSDVRVCTKHDRRRVGRTRSGAHSAAGWMVFFSFFFFLLVISTSTSAAGCRHDDAGSNPPPAAAADIVKFISLRVRGARRGTREPSLYIILCDFYN</sequence>
<dbReference type="Proteomes" id="UP001154329">
    <property type="component" value="Chromosome 3"/>
</dbReference>
<dbReference type="EMBL" id="OU899036">
    <property type="protein sequence ID" value="CAH1731200.1"/>
    <property type="molecule type" value="Genomic_DNA"/>
</dbReference>
<accession>A0A9P0J8M2</accession>
<dbReference type="AlphaFoldDB" id="A0A9P0J8M2"/>
<keyword evidence="3" id="KW-1185">Reference proteome</keyword>
<organism evidence="2 3">
    <name type="scientific">Aphis gossypii</name>
    <name type="common">Cotton aphid</name>
    <dbReference type="NCBI Taxonomy" id="80765"/>
    <lineage>
        <taxon>Eukaryota</taxon>
        <taxon>Metazoa</taxon>
        <taxon>Ecdysozoa</taxon>
        <taxon>Arthropoda</taxon>
        <taxon>Hexapoda</taxon>
        <taxon>Insecta</taxon>
        <taxon>Pterygota</taxon>
        <taxon>Neoptera</taxon>
        <taxon>Paraneoptera</taxon>
        <taxon>Hemiptera</taxon>
        <taxon>Sternorrhyncha</taxon>
        <taxon>Aphidomorpha</taxon>
        <taxon>Aphidoidea</taxon>
        <taxon>Aphididae</taxon>
        <taxon>Aphidini</taxon>
        <taxon>Aphis</taxon>
        <taxon>Aphis</taxon>
    </lineage>
</organism>
<feature type="transmembrane region" description="Helical" evidence="1">
    <location>
        <begin position="79"/>
        <end position="98"/>
    </location>
</feature>
<reference evidence="2" key="2">
    <citation type="submission" date="2022-10" db="EMBL/GenBank/DDBJ databases">
        <authorList>
            <consortium name="ENA_rothamsted_submissions"/>
            <consortium name="culmorum"/>
            <person name="King R."/>
        </authorList>
    </citation>
    <scope>NUCLEOTIDE SEQUENCE</scope>
</reference>
<keyword evidence="1" id="KW-0812">Transmembrane</keyword>
<gene>
    <name evidence="2" type="ORF">APHIGO_LOCUS7962</name>
</gene>
<evidence type="ECO:0000256" key="1">
    <source>
        <dbReference type="SAM" id="Phobius"/>
    </source>
</evidence>
<protein>
    <submittedName>
        <fullName evidence="2">Uncharacterized protein</fullName>
    </submittedName>
</protein>
<evidence type="ECO:0000313" key="2">
    <source>
        <dbReference type="EMBL" id="CAH1731200.1"/>
    </source>
</evidence>
<name>A0A9P0J8M2_APHGO</name>
<evidence type="ECO:0000313" key="3">
    <source>
        <dbReference type="Proteomes" id="UP001154329"/>
    </source>
</evidence>